<dbReference type="EMBL" id="CAJNXB010003581">
    <property type="protein sequence ID" value="CAF3325739.1"/>
    <property type="molecule type" value="Genomic_DNA"/>
</dbReference>
<evidence type="ECO:0000256" key="4">
    <source>
        <dbReference type="ARBA" id="ARBA00022982"/>
    </source>
</evidence>
<dbReference type="Proteomes" id="UP000663851">
    <property type="component" value="Unassembled WGS sequence"/>
</dbReference>
<dbReference type="CDD" id="cd08760">
    <property type="entry name" value="Cyt_b561_FRRS1_like"/>
    <property type="match status" value="1"/>
</dbReference>
<comment type="caution">
    <text evidence="10">The sequence shown here is derived from an EMBL/GenBank/DDBJ whole genome shotgun (WGS) entry which is preliminary data.</text>
</comment>
<evidence type="ECO:0000313" key="17">
    <source>
        <dbReference type="Proteomes" id="UP000663865"/>
    </source>
</evidence>
<name>A0A817VU66_9BILA</name>
<keyword evidence="4" id="KW-0249">Electron transport</keyword>
<evidence type="ECO:0000313" key="12">
    <source>
        <dbReference type="EMBL" id="CAF3471444.1"/>
    </source>
</evidence>
<dbReference type="Proteomes" id="UP000663833">
    <property type="component" value="Unassembled WGS sequence"/>
</dbReference>
<dbReference type="PANTHER" id="PTHR23130">
    <property type="entry name" value="CYTOCHROME B561 AND DOMON DOMAIN-CONTAINING PROTEIN"/>
    <property type="match status" value="1"/>
</dbReference>
<organism evidence="10 17">
    <name type="scientific">Rotaria socialis</name>
    <dbReference type="NCBI Taxonomy" id="392032"/>
    <lineage>
        <taxon>Eukaryota</taxon>
        <taxon>Metazoa</taxon>
        <taxon>Spiralia</taxon>
        <taxon>Gnathifera</taxon>
        <taxon>Rotifera</taxon>
        <taxon>Eurotatoria</taxon>
        <taxon>Bdelloidea</taxon>
        <taxon>Philodinida</taxon>
        <taxon>Philodinidae</taxon>
        <taxon>Rotaria</taxon>
    </lineage>
</organism>
<dbReference type="Proteomes" id="UP000663848">
    <property type="component" value="Unassembled WGS sequence"/>
</dbReference>
<keyword evidence="6 7" id="KW-0472">Membrane</keyword>
<evidence type="ECO:0000313" key="18">
    <source>
        <dbReference type="Proteomes" id="UP000663873"/>
    </source>
</evidence>
<dbReference type="EMBL" id="CAJOBO010001542">
    <property type="protein sequence ID" value="CAF4388266.1"/>
    <property type="molecule type" value="Genomic_DNA"/>
</dbReference>
<dbReference type="Proteomes" id="UP000663873">
    <property type="component" value="Unassembled WGS sequence"/>
</dbReference>
<accession>A0A817VU66</accession>
<keyword evidence="18" id="KW-1185">Reference proteome</keyword>
<evidence type="ECO:0000256" key="2">
    <source>
        <dbReference type="ARBA" id="ARBA00022448"/>
    </source>
</evidence>
<dbReference type="EMBL" id="CAJNYV010000165">
    <property type="protein sequence ID" value="CAF3349197.1"/>
    <property type="molecule type" value="Genomic_DNA"/>
</dbReference>
<dbReference type="InterPro" id="IPR006593">
    <property type="entry name" value="Cyt_b561/ferric_Rdtase_TM"/>
</dbReference>
<sequence>MNNPWYVDDPSPSKNENLVYAHGTIMVISWMLLASTGILFARYGRHLRLSGRRKLLGDTIWFQLHRFILCMVTVATLLGFFLILIKEKGQWVSAAKDGGHIFAHSVLGAIIVCCALLQAWLALFRCNTDSSFRPIFNWLHRSMGYLAFFLSVPTNFLIVTESKVLPMQQDGLIAILSLWSAWIVIVVILFEIVEYRDRLNSKMGIYRVARNELMGQTTSLKRKMDNNDGANIRSLNEVKLFLFLLHIIVAVSLTIPLVVIIWLQN</sequence>
<feature type="transmembrane region" description="Helical" evidence="7">
    <location>
        <begin position="64"/>
        <end position="85"/>
    </location>
</feature>
<evidence type="ECO:0000313" key="14">
    <source>
        <dbReference type="EMBL" id="CAF4388266.1"/>
    </source>
</evidence>
<dbReference type="OrthoDB" id="2419613at2759"/>
<feature type="transmembrane region" description="Helical" evidence="7">
    <location>
        <begin position="172"/>
        <end position="193"/>
    </location>
</feature>
<comment type="subcellular location">
    <subcellularLocation>
        <location evidence="1">Membrane</location>
    </subcellularLocation>
</comment>
<dbReference type="AlphaFoldDB" id="A0A817VU66"/>
<dbReference type="PROSITE" id="PS50939">
    <property type="entry name" value="CYTOCHROME_B561"/>
    <property type="match status" value="1"/>
</dbReference>
<dbReference type="GO" id="GO:0016020">
    <property type="term" value="C:membrane"/>
    <property type="evidence" value="ECO:0007669"/>
    <property type="project" value="UniProtKB-SubCell"/>
</dbReference>
<reference evidence="10" key="1">
    <citation type="submission" date="2021-02" db="EMBL/GenBank/DDBJ databases">
        <authorList>
            <person name="Nowell W R."/>
        </authorList>
    </citation>
    <scope>NUCLEOTIDE SEQUENCE</scope>
</reference>
<keyword evidence="5 7" id="KW-1133">Transmembrane helix</keyword>
<evidence type="ECO:0000313" key="10">
    <source>
        <dbReference type="EMBL" id="CAF3349197.1"/>
    </source>
</evidence>
<dbReference type="EMBL" id="CAJNYD010003011">
    <property type="protein sequence ID" value="CAF3471444.1"/>
    <property type="molecule type" value="Genomic_DNA"/>
</dbReference>
<dbReference type="Proteomes" id="UP000663865">
    <property type="component" value="Unassembled WGS sequence"/>
</dbReference>
<feature type="domain" description="Cytochrome b561" evidence="8">
    <location>
        <begin position="1"/>
        <end position="198"/>
    </location>
</feature>
<feature type="transmembrane region" description="Helical" evidence="7">
    <location>
        <begin position="240"/>
        <end position="263"/>
    </location>
</feature>
<dbReference type="Proteomes" id="UP000663872">
    <property type="component" value="Unassembled WGS sequence"/>
</dbReference>
<dbReference type="EMBL" id="CAJOBS010000317">
    <property type="protein sequence ID" value="CAF4550555.1"/>
    <property type="molecule type" value="Genomic_DNA"/>
</dbReference>
<dbReference type="Gene3D" id="1.20.120.1770">
    <property type="match status" value="1"/>
</dbReference>
<evidence type="ECO:0000259" key="8">
    <source>
        <dbReference type="PROSITE" id="PS50939"/>
    </source>
</evidence>
<evidence type="ECO:0000256" key="1">
    <source>
        <dbReference type="ARBA" id="ARBA00004370"/>
    </source>
</evidence>
<dbReference type="PANTHER" id="PTHR23130:SF171">
    <property type="entry name" value="OS01G0895300 PROTEIN"/>
    <property type="match status" value="1"/>
</dbReference>
<dbReference type="EMBL" id="CAJNYT010001320">
    <property type="protein sequence ID" value="CAF3404989.1"/>
    <property type="molecule type" value="Genomic_DNA"/>
</dbReference>
<proteinExistence type="predicted"/>
<evidence type="ECO:0000313" key="11">
    <source>
        <dbReference type="EMBL" id="CAF3404989.1"/>
    </source>
</evidence>
<protein>
    <recommendedName>
        <fullName evidence="8">Cytochrome b561 domain-containing protein</fullName>
    </recommendedName>
</protein>
<evidence type="ECO:0000256" key="7">
    <source>
        <dbReference type="SAM" id="Phobius"/>
    </source>
</evidence>
<dbReference type="EMBL" id="CAJOBP010000771">
    <property type="protein sequence ID" value="CAF4218589.1"/>
    <property type="molecule type" value="Genomic_DNA"/>
</dbReference>
<dbReference type="Proteomes" id="UP000663825">
    <property type="component" value="Unassembled WGS sequence"/>
</dbReference>
<evidence type="ECO:0000256" key="6">
    <source>
        <dbReference type="ARBA" id="ARBA00023136"/>
    </source>
</evidence>
<evidence type="ECO:0000256" key="3">
    <source>
        <dbReference type="ARBA" id="ARBA00022692"/>
    </source>
</evidence>
<dbReference type="SMART" id="SM00665">
    <property type="entry name" value="B561"/>
    <property type="match status" value="1"/>
</dbReference>
<feature type="transmembrane region" description="Helical" evidence="7">
    <location>
        <begin position="143"/>
        <end position="160"/>
    </location>
</feature>
<evidence type="ECO:0000313" key="16">
    <source>
        <dbReference type="EMBL" id="CAF4767112.1"/>
    </source>
</evidence>
<dbReference type="Proteomes" id="UP000663838">
    <property type="component" value="Unassembled WGS sequence"/>
</dbReference>
<gene>
    <name evidence="11" type="ORF">GRG538_LOCUS10368</name>
    <name evidence="14" type="ORF">HFQ381_LOCUS19220</name>
    <name evidence="10" type="ORF">KIK155_LOCUS3442</name>
    <name evidence="12" type="ORF">LUA448_LOCUS23400</name>
    <name evidence="16" type="ORF">QYT958_LOCUS21951</name>
    <name evidence="9" type="ORF">TIS948_LOCUS20679</name>
    <name evidence="15" type="ORF">TOA249_LOCUS7185</name>
    <name evidence="13" type="ORF">UJA718_LOCUS7589</name>
</gene>
<evidence type="ECO:0000313" key="13">
    <source>
        <dbReference type="EMBL" id="CAF4218589.1"/>
    </source>
</evidence>
<evidence type="ECO:0000256" key="5">
    <source>
        <dbReference type="ARBA" id="ARBA00022989"/>
    </source>
</evidence>
<feature type="transmembrane region" description="Helical" evidence="7">
    <location>
        <begin position="101"/>
        <end position="123"/>
    </location>
</feature>
<dbReference type="EMBL" id="CAJOBR010004101">
    <property type="protein sequence ID" value="CAF4767112.1"/>
    <property type="molecule type" value="Genomic_DNA"/>
</dbReference>
<evidence type="ECO:0000313" key="9">
    <source>
        <dbReference type="EMBL" id="CAF3325739.1"/>
    </source>
</evidence>
<feature type="transmembrane region" description="Helical" evidence="7">
    <location>
        <begin position="20"/>
        <end position="43"/>
    </location>
</feature>
<evidence type="ECO:0000313" key="15">
    <source>
        <dbReference type="EMBL" id="CAF4550555.1"/>
    </source>
</evidence>
<keyword evidence="2" id="KW-0813">Transport</keyword>
<keyword evidence="3 7" id="KW-0812">Transmembrane</keyword>